<dbReference type="Gene3D" id="3.90.180.10">
    <property type="entry name" value="Medium-chain alcohol dehydrogenases, catalytic domain"/>
    <property type="match status" value="1"/>
</dbReference>
<evidence type="ECO:0000313" key="2">
    <source>
        <dbReference type="EMBL" id="GAH80605.1"/>
    </source>
</evidence>
<dbReference type="CDD" id="cd08267">
    <property type="entry name" value="MDR1"/>
    <property type="match status" value="1"/>
</dbReference>
<dbReference type="AlphaFoldDB" id="X1JGG5"/>
<dbReference type="Pfam" id="PF00107">
    <property type="entry name" value="ADH_zinc_N"/>
    <property type="match status" value="1"/>
</dbReference>
<name>X1JGG5_9ZZZZ</name>
<feature type="domain" description="Alcohol dehydrogenase-like C-terminal" evidence="1">
    <location>
        <begin position="11"/>
        <end position="96"/>
    </location>
</feature>
<comment type="caution">
    <text evidence="2">The sequence shown here is derived from an EMBL/GenBank/DDBJ whole genome shotgun (WGS) entry which is preliminary data.</text>
</comment>
<sequence>AVLINGAGGSIGTFAIQLAKSFGAEVTAVDSTRKLDMLRLIGADQVIDYTKEDFTERGELYDLIFDAVGKNSFSNCKKALTPNRTYVTVKKPTAKNSTEDLIFLKELIEAGKIKSVIDRRYPLEQIAEAHRYVEKGDRRRVRMFE</sequence>
<dbReference type="PANTHER" id="PTHR11695:SF648">
    <property type="entry name" value="ZINC-BINDING OXIDOREDUCTASE"/>
    <property type="match status" value="1"/>
</dbReference>
<dbReference type="InterPro" id="IPR036291">
    <property type="entry name" value="NAD(P)-bd_dom_sf"/>
</dbReference>
<evidence type="ECO:0000259" key="1">
    <source>
        <dbReference type="Pfam" id="PF00107"/>
    </source>
</evidence>
<proteinExistence type="predicted"/>
<dbReference type="PANTHER" id="PTHR11695">
    <property type="entry name" value="ALCOHOL DEHYDROGENASE RELATED"/>
    <property type="match status" value="1"/>
</dbReference>
<protein>
    <recommendedName>
        <fullName evidence="1">Alcohol dehydrogenase-like C-terminal domain-containing protein</fullName>
    </recommendedName>
</protein>
<gene>
    <name evidence="2" type="ORF">S03H2_64682</name>
</gene>
<dbReference type="EMBL" id="BARU01042046">
    <property type="protein sequence ID" value="GAH80605.1"/>
    <property type="molecule type" value="Genomic_DNA"/>
</dbReference>
<dbReference type="Gene3D" id="3.40.50.720">
    <property type="entry name" value="NAD(P)-binding Rossmann-like Domain"/>
    <property type="match status" value="1"/>
</dbReference>
<dbReference type="InterPro" id="IPR013149">
    <property type="entry name" value="ADH-like_C"/>
</dbReference>
<dbReference type="SUPFAM" id="SSF51735">
    <property type="entry name" value="NAD(P)-binding Rossmann-fold domains"/>
    <property type="match status" value="1"/>
</dbReference>
<reference evidence="2" key="1">
    <citation type="journal article" date="2014" name="Front. Microbiol.">
        <title>High frequency of phylogenetically diverse reductive dehalogenase-homologous genes in deep subseafloor sedimentary metagenomes.</title>
        <authorList>
            <person name="Kawai M."/>
            <person name="Futagami T."/>
            <person name="Toyoda A."/>
            <person name="Takaki Y."/>
            <person name="Nishi S."/>
            <person name="Hori S."/>
            <person name="Arai W."/>
            <person name="Tsubouchi T."/>
            <person name="Morono Y."/>
            <person name="Uchiyama I."/>
            <person name="Ito T."/>
            <person name="Fujiyama A."/>
            <person name="Inagaki F."/>
            <person name="Takami H."/>
        </authorList>
    </citation>
    <scope>NUCLEOTIDE SEQUENCE</scope>
    <source>
        <strain evidence="2">Expedition CK06-06</strain>
    </source>
</reference>
<dbReference type="InterPro" id="IPR050700">
    <property type="entry name" value="YIM1/Zinc_Alcohol_DH_Fams"/>
</dbReference>
<organism evidence="2">
    <name type="scientific">marine sediment metagenome</name>
    <dbReference type="NCBI Taxonomy" id="412755"/>
    <lineage>
        <taxon>unclassified sequences</taxon>
        <taxon>metagenomes</taxon>
        <taxon>ecological metagenomes</taxon>
    </lineage>
</organism>
<accession>X1JGG5</accession>
<feature type="non-terminal residue" evidence="2">
    <location>
        <position position="1"/>
    </location>
</feature>